<accession>A0A7R6SXE4</accession>
<dbReference type="PROSITE" id="PS51257">
    <property type="entry name" value="PROKAR_LIPOPROTEIN"/>
    <property type="match status" value="1"/>
</dbReference>
<dbReference type="GO" id="GO:0003755">
    <property type="term" value="F:peptidyl-prolyl cis-trans isomerase activity"/>
    <property type="evidence" value="ECO:0007669"/>
    <property type="project" value="InterPro"/>
</dbReference>
<evidence type="ECO:0000259" key="1">
    <source>
        <dbReference type="Pfam" id="PF13145"/>
    </source>
</evidence>
<dbReference type="AlphaFoldDB" id="A0A7R6SXE4"/>
<feature type="domain" description="PpiC" evidence="1">
    <location>
        <begin position="144"/>
        <end position="266"/>
    </location>
</feature>
<dbReference type="InterPro" id="IPR000297">
    <property type="entry name" value="PPIase_PpiC"/>
</dbReference>
<dbReference type="EMBL" id="AP017470">
    <property type="protein sequence ID" value="BBB31694.1"/>
    <property type="molecule type" value="Genomic_DNA"/>
</dbReference>
<organism evidence="2 3">
    <name type="scientific">Thermotomaculum hydrothermale</name>
    <dbReference type="NCBI Taxonomy" id="981385"/>
    <lineage>
        <taxon>Bacteria</taxon>
        <taxon>Pseudomonadati</taxon>
        <taxon>Acidobacteriota</taxon>
        <taxon>Holophagae</taxon>
        <taxon>Thermotomaculales</taxon>
        <taxon>Thermotomaculaceae</taxon>
        <taxon>Thermotomaculum</taxon>
    </lineage>
</organism>
<dbReference type="SUPFAM" id="SSF109998">
    <property type="entry name" value="Triger factor/SurA peptide-binding domain-like"/>
    <property type="match status" value="1"/>
</dbReference>
<dbReference type="Proteomes" id="UP000595564">
    <property type="component" value="Chromosome"/>
</dbReference>
<sequence length="318" mass="38843">MKRFLVGLTLTILIISGVSCGKKSRKPPVPENVIATIDKYYVFRDEFLLYLNLNYKPILEKKDSFILSRILDDYLKRRMIYLYLKEKNMLPSNDAIVEYMKFHGFDRIYKKLDLKNKRYFVFFMILNLNEEIMKNHILKDYVHVDEKEIKDYYENRTEEFIKKKTYCFTRFHSSYKDLMVEARRWIVRKHRDETFIRLRYRDIEVEENCFEEDNIPEDFLKILKKMRPNRVSKVIKLKIGEKEDYNILWLKKVIPARKLKFEEVKDMIYNKIAMEKYSKKEEEIYSEINKKFKVIVYPENILVFKYNGVFPVFNSEGK</sequence>
<proteinExistence type="predicted"/>
<dbReference type="KEGG" id="thyd:TTHT_0041"/>
<evidence type="ECO:0000313" key="2">
    <source>
        <dbReference type="EMBL" id="BBB31694.1"/>
    </source>
</evidence>
<name>A0A7R6SXE4_9BACT</name>
<dbReference type="Pfam" id="PF13145">
    <property type="entry name" value="Rotamase_2"/>
    <property type="match status" value="1"/>
</dbReference>
<reference evidence="2 3" key="1">
    <citation type="journal article" date="2012" name="Extremophiles">
        <title>Thermotomaculum hydrothermale gen. nov., sp. nov., a novel heterotrophic thermophile within the phylum Acidobacteria from a deep-sea hydrothermal vent chimney in the Southern Okinawa Trough.</title>
        <authorList>
            <person name="Izumi H."/>
            <person name="Nunoura T."/>
            <person name="Miyazaki M."/>
            <person name="Mino S."/>
            <person name="Toki T."/>
            <person name="Takai K."/>
            <person name="Sako Y."/>
            <person name="Sawabe T."/>
            <person name="Nakagawa S."/>
        </authorList>
    </citation>
    <scope>NUCLEOTIDE SEQUENCE [LARGE SCALE GENOMIC DNA]</scope>
    <source>
        <strain evidence="2 3">AC55</strain>
    </source>
</reference>
<keyword evidence="3" id="KW-1185">Reference proteome</keyword>
<dbReference type="InterPro" id="IPR027304">
    <property type="entry name" value="Trigger_fact/SurA_dom_sf"/>
</dbReference>
<protein>
    <recommendedName>
        <fullName evidence="1">PpiC domain-containing protein</fullName>
    </recommendedName>
</protein>
<gene>
    <name evidence="2" type="ORF">TTHT_0041</name>
</gene>
<dbReference type="RefSeq" id="WP_201328024.1">
    <property type="nucleotide sequence ID" value="NZ_AP017470.1"/>
</dbReference>
<evidence type="ECO:0000313" key="3">
    <source>
        <dbReference type="Proteomes" id="UP000595564"/>
    </source>
</evidence>